<feature type="signal peptide" evidence="2">
    <location>
        <begin position="1"/>
        <end position="23"/>
    </location>
</feature>
<evidence type="ECO:0000313" key="3">
    <source>
        <dbReference type="EMBL" id="OAI04294.1"/>
    </source>
</evidence>
<dbReference type="GO" id="GO:0046677">
    <property type="term" value="P:response to antibiotic"/>
    <property type="evidence" value="ECO:0007669"/>
    <property type="project" value="TreeGrafter"/>
</dbReference>
<keyword evidence="2" id="KW-0732">Signal</keyword>
<dbReference type="Proteomes" id="UP000077763">
    <property type="component" value="Unassembled WGS sequence"/>
</dbReference>
<sequence>MRTALFLAGWLGVLNLIPAAALADDDDAPPSSTAQTKQTSPNADPDALHLDRTAQKSAGIQTQTLVAVRQTPEIAAYGTVLNPEPLLSIRQQFLAASAQQDSAQARYSEAAQNLNRTRDLHQQDIVSTRRLQEQQAIWQADKANLAANSYQQQLIAANSRLIWGDTLSSWFTKAQDKNAAQLLEHRAQLLQITLPANSRLDPGINVIHVHERGQRQAALPAELISAAPQVDPVSQGPRYFFKCSDCRLPFGTHITVWIPQGGQANTGITIPQPALVWHLGQAFVFVKTDTEHFSRRALKQYSNTSQGYFVADGLQPGEEIVTTGAQTLLSQQLKGLIPDEDKD</sequence>
<feature type="compositionally biased region" description="Polar residues" evidence="1">
    <location>
        <begin position="31"/>
        <end position="42"/>
    </location>
</feature>
<reference evidence="5 6" key="1">
    <citation type="submission" date="2016-03" db="EMBL/GenBank/DDBJ databases">
        <authorList>
            <person name="Ploux O."/>
        </authorList>
    </citation>
    <scope>NUCLEOTIDE SEQUENCE [LARGE SCALE GENOMIC DNA]</scope>
    <source>
        <strain evidence="4 6">R-45363</strain>
        <strain evidence="3 5">R-45371</strain>
    </source>
</reference>
<dbReference type="Gene3D" id="2.40.420.20">
    <property type="match status" value="1"/>
</dbReference>
<accession>A0A177MSU3</accession>
<gene>
    <name evidence="4" type="ORF">A1332_07290</name>
    <name evidence="3" type="ORF">A1353_13615</name>
</gene>
<protein>
    <recommendedName>
        <fullName evidence="7">Multidrug efflux pump subunit AcrA (Membrane-fusion protein)</fullName>
    </recommendedName>
</protein>
<feature type="region of interest" description="Disordered" evidence="1">
    <location>
        <begin position="25"/>
        <end position="47"/>
    </location>
</feature>
<proteinExistence type="predicted"/>
<evidence type="ECO:0000313" key="6">
    <source>
        <dbReference type="Proteomes" id="UP000078090"/>
    </source>
</evidence>
<dbReference type="PANTHER" id="PTHR30158">
    <property type="entry name" value="ACRA/E-RELATED COMPONENT OF DRUG EFFLUX TRANSPORTER"/>
    <property type="match status" value="1"/>
</dbReference>
<dbReference type="GO" id="GO:0005886">
    <property type="term" value="C:plasma membrane"/>
    <property type="evidence" value="ECO:0007669"/>
    <property type="project" value="TreeGrafter"/>
</dbReference>
<dbReference type="Proteomes" id="UP000078090">
    <property type="component" value="Unassembled WGS sequence"/>
</dbReference>
<evidence type="ECO:0000313" key="4">
    <source>
        <dbReference type="EMBL" id="OAI08565.1"/>
    </source>
</evidence>
<dbReference type="EMBL" id="LUUG01000044">
    <property type="protein sequence ID" value="OAI08565.1"/>
    <property type="molecule type" value="Genomic_DNA"/>
</dbReference>
<organism evidence="4 6">
    <name type="scientific">Methylomonas methanica</name>
    <dbReference type="NCBI Taxonomy" id="421"/>
    <lineage>
        <taxon>Bacteria</taxon>
        <taxon>Pseudomonadati</taxon>
        <taxon>Pseudomonadota</taxon>
        <taxon>Gammaproteobacteria</taxon>
        <taxon>Methylococcales</taxon>
        <taxon>Methylococcaceae</taxon>
        <taxon>Methylomonas</taxon>
    </lineage>
</organism>
<dbReference type="EMBL" id="LUUH01000051">
    <property type="protein sequence ID" value="OAI04294.1"/>
    <property type="molecule type" value="Genomic_DNA"/>
</dbReference>
<dbReference type="OrthoDB" id="7059230at2"/>
<dbReference type="RefSeq" id="WP_064007055.1">
    <property type="nucleotide sequence ID" value="NZ_LUUG01000044.1"/>
</dbReference>
<evidence type="ECO:0000256" key="1">
    <source>
        <dbReference type="SAM" id="MobiDB-lite"/>
    </source>
</evidence>
<dbReference type="SUPFAM" id="SSF111369">
    <property type="entry name" value="HlyD-like secretion proteins"/>
    <property type="match status" value="1"/>
</dbReference>
<evidence type="ECO:0008006" key="7">
    <source>
        <dbReference type="Google" id="ProtNLM"/>
    </source>
</evidence>
<comment type="caution">
    <text evidence="4">The sequence shown here is derived from an EMBL/GenBank/DDBJ whole genome shotgun (WGS) entry which is preliminary data.</text>
</comment>
<feature type="chain" id="PRO_5013479486" description="Multidrug efflux pump subunit AcrA (Membrane-fusion protein)" evidence="2">
    <location>
        <begin position="24"/>
        <end position="343"/>
    </location>
</feature>
<evidence type="ECO:0000256" key="2">
    <source>
        <dbReference type="SAM" id="SignalP"/>
    </source>
</evidence>
<name>A0A177MSU3_METMH</name>
<evidence type="ECO:0000313" key="5">
    <source>
        <dbReference type="Proteomes" id="UP000077763"/>
    </source>
</evidence>
<dbReference type="AlphaFoldDB" id="A0A177MSU3"/>